<evidence type="ECO:0000313" key="9">
    <source>
        <dbReference type="EMBL" id="GGJ70785.1"/>
    </source>
</evidence>
<dbReference type="AlphaFoldDB" id="A0A917PCG4"/>
<dbReference type="PANTHER" id="PTHR42874">
    <property type="entry name" value="URICASE"/>
    <property type="match status" value="1"/>
</dbReference>
<dbReference type="SUPFAM" id="SSF55620">
    <property type="entry name" value="Tetrahydrobiopterin biosynthesis enzymes-like"/>
    <property type="match status" value="2"/>
</dbReference>
<sequence>MTDPVHPDILNTLSAAEFERHFQGVLEHSPQYARTVAGGRPYRDAEAVADAFMRAVQGGTPDEQLRLIRHHPDLAGKAALQGDLTRESASEQASAGLDRLTPDEYAEFHRLNAAYHARFDMPFIVCVREHDKASILQAAASRLAHSPEQERATALHEIGRIARLRVLDLVERPDTATQETGTQRNGRQGGDMTQDAQGTSTQDMGTQGTKVRVKLGQNNYGKADVRLFKVLRGTPRHEVKDVWVNVAMQGDFEAAHVHGDNTGLLATDTVRNTVYALAADHFTGSVEEYGKTLIRHFVQAGPRVSSVRVHFVQHQWDRNVSQGQEHDHAFTRLMPKHTAWVEGDGETFTVRSGIDELFVLKTTQSGWEGFLREQYTSLPDTDDRILATVVTSHWEYLPGDVDYDAVWQRVYDTLLRTFGDHYSHSMQFTLYRMGEAILTACPEIARIHFSFPNRHHIRYATERFGVQNPNTVFHADAEPYGLIEGWVERA</sequence>
<evidence type="ECO:0000256" key="7">
    <source>
        <dbReference type="SAM" id="MobiDB-lite"/>
    </source>
</evidence>
<evidence type="ECO:0000259" key="8">
    <source>
        <dbReference type="Pfam" id="PF09349"/>
    </source>
</evidence>
<keyword evidence="5" id="KW-0560">Oxidoreductase</keyword>
<dbReference type="GO" id="GO:0000255">
    <property type="term" value="P:allantoin metabolic process"/>
    <property type="evidence" value="ECO:0007669"/>
    <property type="project" value="InterPro"/>
</dbReference>
<dbReference type="GO" id="GO:0006144">
    <property type="term" value="P:purine nucleobase metabolic process"/>
    <property type="evidence" value="ECO:0007669"/>
    <property type="project" value="UniProtKB-KW"/>
</dbReference>
<reference evidence="9" key="1">
    <citation type="journal article" date="2014" name="Int. J. Syst. Evol. Microbiol.">
        <title>Complete genome sequence of Corynebacterium casei LMG S-19264T (=DSM 44701T), isolated from a smear-ripened cheese.</title>
        <authorList>
            <consortium name="US DOE Joint Genome Institute (JGI-PGF)"/>
            <person name="Walter F."/>
            <person name="Albersmeier A."/>
            <person name="Kalinowski J."/>
            <person name="Ruckert C."/>
        </authorList>
    </citation>
    <scope>NUCLEOTIDE SEQUENCE</scope>
    <source>
        <strain evidence="9">JCM 14371</strain>
    </source>
</reference>
<dbReference type="Gene3D" id="3.10.270.10">
    <property type="entry name" value="Urate Oxidase"/>
    <property type="match status" value="1"/>
</dbReference>
<dbReference type="NCBIfam" id="TIGR03164">
    <property type="entry name" value="UHCUDC"/>
    <property type="match status" value="1"/>
</dbReference>
<dbReference type="PANTHER" id="PTHR42874:SF1">
    <property type="entry name" value="URICASE"/>
    <property type="match status" value="1"/>
</dbReference>
<dbReference type="EC" id="1.7.3.3" evidence="3"/>
<gene>
    <name evidence="9" type="ORF">GCM10008939_14000</name>
</gene>
<evidence type="ECO:0000313" key="10">
    <source>
        <dbReference type="Proteomes" id="UP000635726"/>
    </source>
</evidence>
<evidence type="ECO:0000256" key="2">
    <source>
        <dbReference type="ARBA" id="ARBA00009760"/>
    </source>
</evidence>
<comment type="caution">
    <text evidence="9">The sequence shown here is derived from an EMBL/GenBank/DDBJ whole genome shotgun (WGS) entry which is preliminary data.</text>
</comment>
<organism evidence="9 10">
    <name type="scientific">Deinococcus aquiradiocola</name>
    <dbReference type="NCBI Taxonomy" id="393059"/>
    <lineage>
        <taxon>Bacteria</taxon>
        <taxon>Thermotogati</taxon>
        <taxon>Deinococcota</taxon>
        <taxon>Deinococci</taxon>
        <taxon>Deinococcales</taxon>
        <taxon>Deinococcaceae</taxon>
        <taxon>Deinococcus</taxon>
    </lineage>
</organism>
<feature type="region of interest" description="Disordered" evidence="7">
    <location>
        <begin position="172"/>
        <end position="206"/>
    </location>
</feature>
<keyword evidence="10" id="KW-1185">Reference proteome</keyword>
<feature type="compositionally biased region" description="Polar residues" evidence="7">
    <location>
        <begin position="175"/>
        <end position="186"/>
    </location>
</feature>
<dbReference type="NCBIfam" id="TIGR03383">
    <property type="entry name" value="urate_oxi"/>
    <property type="match status" value="1"/>
</dbReference>
<dbReference type="Pfam" id="PF09349">
    <property type="entry name" value="OHCU_decarbox"/>
    <property type="match status" value="1"/>
</dbReference>
<dbReference type="Proteomes" id="UP000635726">
    <property type="component" value="Unassembled WGS sequence"/>
</dbReference>
<dbReference type="InterPro" id="IPR018020">
    <property type="entry name" value="OHCU_decarboxylase"/>
</dbReference>
<dbReference type="InterPro" id="IPR036778">
    <property type="entry name" value="OHCU_decarboxylase_sf"/>
</dbReference>
<reference evidence="9" key="2">
    <citation type="submission" date="2020-09" db="EMBL/GenBank/DDBJ databases">
        <authorList>
            <person name="Sun Q."/>
            <person name="Ohkuma M."/>
        </authorList>
    </citation>
    <scope>NUCLEOTIDE SEQUENCE</scope>
    <source>
        <strain evidence="9">JCM 14371</strain>
    </source>
</reference>
<dbReference type="EMBL" id="BMOE01000003">
    <property type="protein sequence ID" value="GGJ70785.1"/>
    <property type="molecule type" value="Genomic_DNA"/>
</dbReference>
<keyword evidence="4" id="KW-0659">Purine metabolism</keyword>
<name>A0A917PCG4_9DEIO</name>
<dbReference type="InterPro" id="IPR002042">
    <property type="entry name" value="Uricase"/>
</dbReference>
<dbReference type="SUPFAM" id="SSF158694">
    <property type="entry name" value="UraD-Like"/>
    <property type="match status" value="1"/>
</dbReference>
<protein>
    <recommendedName>
        <fullName evidence="3">factor independent urate hydroxylase</fullName>
        <ecNumber evidence="3">1.7.3.3</ecNumber>
    </recommendedName>
    <alternativeName>
        <fullName evidence="6">Urate oxidase</fullName>
    </alternativeName>
</protein>
<feature type="compositionally biased region" description="Polar residues" evidence="7">
    <location>
        <begin position="194"/>
        <end position="206"/>
    </location>
</feature>
<dbReference type="PRINTS" id="PR00093">
    <property type="entry name" value="URICASE"/>
</dbReference>
<dbReference type="InterPro" id="IPR017580">
    <property type="entry name" value="OHCU_decarboxylase-1"/>
</dbReference>
<evidence type="ECO:0000256" key="6">
    <source>
        <dbReference type="ARBA" id="ARBA00031317"/>
    </source>
</evidence>
<dbReference type="RefSeq" id="WP_188961553.1">
    <property type="nucleotide sequence ID" value="NZ_BMOE01000003.1"/>
</dbReference>
<proteinExistence type="inferred from homology"/>
<dbReference type="Gene3D" id="1.10.3330.10">
    <property type="entry name" value="Oxo-4-hydroxy-4-carboxy-5-ureidoimidazoline decarboxylase"/>
    <property type="match status" value="1"/>
</dbReference>
<accession>A0A917PCG4</accession>
<comment type="pathway">
    <text evidence="1">Purine metabolism; urate degradation; (S)-allantoin from urate: step 1/3.</text>
</comment>
<dbReference type="Pfam" id="PF01014">
    <property type="entry name" value="Uricase"/>
    <property type="match status" value="2"/>
</dbReference>
<evidence type="ECO:0000256" key="1">
    <source>
        <dbReference type="ARBA" id="ARBA00004831"/>
    </source>
</evidence>
<evidence type="ECO:0000256" key="4">
    <source>
        <dbReference type="ARBA" id="ARBA00022631"/>
    </source>
</evidence>
<dbReference type="GO" id="GO:0004846">
    <property type="term" value="F:urate oxidase activity"/>
    <property type="evidence" value="ECO:0007669"/>
    <property type="project" value="UniProtKB-EC"/>
</dbReference>
<comment type="similarity">
    <text evidence="2">Belongs to the uricase family.</text>
</comment>
<feature type="domain" description="Oxo-4-hydroxy-4-carboxy-5-ureidoimidazoline decarboxylase" evidence="8">
    <location>
        <begin position="11"/>
        <end position="166"/>
    </location>
</feature>
<evidence type="ECO:0000256" key="3">
    <source>
        <dbReference type="ARBA" id="ARBA00012598"/>
    </source>
</evidence>
<evidence type="ECO:0000256" key="5">
    <source>
        <dbReference type="ARBA" id="ARBA00023002"/>
    </source>
</evidence>